<evidence type="ECO:0000256" key="2">
    <source>
        <dbReference type="ARBA" id="ARBA00022692"/>
    </source>
</evidence>
<protein>
    <submittedName>
        <fullName evidence="7">PQQ-binding-like beta-propeller repeat protein</fullName>
    </submittedName>
</protein>
<gene>
    <name evidence="7" type="ORF">K4G66_28205</name>
</gene>
<evidence type="ECO:0000256" key="5">
    <source>
        <dbReference type="ARBA" id="ARBA00023136"/>
    </source>
</evidence>
<dbReference type="PANTHER" id="PTHR21419">
    <property type="match status" value="1"/>
</dbReference>
<comment type="subcellular location">
    <subcellularLocation>
        <location evidence="1">Membrane</location>
        <topology evidence="1">Single-pass membrane protein</topology>
    </subcellularLocation>
</comment>
<dbReference type="EMBL" id="CP120682">
    <property type="protein sequence ID" value="WKN36251.1"/>
    <property type="molecule type" value="Genomic_DNA"/>
</dbReference>
<name>A0AA49JDR6_9BACT</name>
<organism evidence="7">
    <name type="scientific">Roseihalotalea indica</name>
    <dbReference type="NCBI Taxonomy" id="2867963"/>
    <lineage>
        <taxon>Bacteria</taxon>
        <taxon>Pseudomonadati</taxon>
        <taxon>Bacteroidota</taxon>
        <taxon>Cytophagia</taxon>
        <taxon>Cytophagales</taxon>
        <taxon>Catalimonadaceae</taxon>
        <taxon>Roseihalotalea</taxon>
    </lineage>
</organism>
<feature type="domain" description="Pyrrolo-quinoline quinone repeat" evidence="6">
    <location>
        <begin position="72"/>
        <end position="137"/>
    </location>
</feature>
<sequence length="498" mass="53663">MRYKRILLVSIFAGVLLLILGVYNSLFRKADSWGVYLPGVASFSSPRTADLNGDGILDIVIGAGSDEFRGCDSAIVAFDGKSGEVLWHVSGRDQMVGSAIFSKIDADEIPDIILSGRAGQLRAVSGKDGSLIWSYYSEEDFQQFPDSVFLNFYASHLVPDIDHDELPDLLVANGGDATIPRYVSDRPVGQLLLVNTRTGKCIVQAPMPDGAETYMTPLCTDLSGDGQQTVIFGSGGETLSGHLYRIPLDSMLTGDLSSATVLATGKDRGFMAPPVLADITGDGTLDIIANAIDGRMIALDGSDNQVLWEVGIPNAEVYGSIAVGNFTGDATPDFFSNFGVGIFPEVVKAYQLMVDGHTGQVEFLDSLGYIQIGSPLAADIDDDGWDEALMSMNSSATQEKQNIYTSLFGIQNQLLVFHFGKKSRHTLLGPFVGVNPASTPWIGDLDGDSQLDILYAYMADTLHYLPFNGMKLLRKEIDVDPLNVHWGGYMGTHGNGKK</sequence>
<accession>A0AA49JDR6</accession>
<dbReference type="AlphaFoldDB" id="A0AA49JDR6"/>
<dbReference type="InterPro" id="IPR013517">
    <property type="entry name" value="FG-GAP"/>
</dbReference>
<dbReference type="InterPro" id="IPR028994">
    <property type="entry name" value="Integrin_alpha_N"/>
</dbReference>
<dbReference type="InterPro" id="IPR015943">
    <property type="entry name" value="WD40/YVTN_repeat-like_dom_sf"/>
</dbReference>
<dbReference type="Pfam" id="PF13360">
    <property type="entry name" value="PQQ_2"/>
    <property type="match status" value="1"/>
</dbReference>
<dbReference type="InterPro" id="IPR002372">
    <property type="entry name" value="PQQ_rpt_dom"/>
</dbReference>
<dbReference type="GO" id="GO:0016020">
    <property type="term" value="C:membrane"/>
    <property type="evidence" value="ECO:0007669"/>
    <property type="project" value="UniProtKB-SubCell"/>
</dbReference>
<evidence type="ECO:0000259" key="6">
    <source>
        <dbReference type="Pfam" id="PF13360"/>
    </source>
</evidence>
<keyword evidence="3" id="KW-0732">Signal</keyword>
<keyword evidence="2" id="KW-0812">Transmembrane</keyword>
<dbReference type="SUPFAM" id="SSF69318">
    <property type="entry name" value="Integrin alpha N-terminal domain"/>
    <property type="match status" value="1"/>
</dbReference>
<reference evidence="7" key="1">
    <citation type="journal article" date="2023" name="Comput. Struct. Biotechnol. J.">
        <title>Discovery of a novel marine Bacteroidetes with a rich repertoire of carbohydrate-active enzymes.</title>
        <authorList>
            <person name="Chen B."/>
            <person name="Liu G."/>
            <person name="Chen Q."/>
            <person name="Wang H."/>
            <person name="Liu L."/>
            <person name="Tang K."/>
        </authorList>
    </citation>
    <scope>NUCLEOTIDE SEQUENCE</scope>
    <source>
        <strain evidence="7">TK19036</strain>
    </source>
</reference>
<dbReference type="Gene3D" id="2.130.10.10">
    <property type="entry name" value="YVTN repeat-like/Quinoprotein amine dehydrogenase"/>
    <property type="match status" value="1"/>
</dbReference>
<dbReference type="PANTHER" id="PTHR21419:SF30">
    <property type="entry name" value="IG-LIKE DOMAIN-CONTAINING PROTEIN"/>
    <property type="match status" value="1"/>
</dbReference>
<keyword evidence="4" id="KW-1133">Transmembrane helix</keyword>
<keyword evidence="5" id="KW-0472">Membrane</keyword>
<evidence type="ECO:0000313" key="7">
    <source>
        <dbReference type="EMBL" id="WKN36251.1"/>
    </source>
</evidence>
<dbReference type="InterPro" id="IPR045232">
    <property type="entry name" value="FAM234"/>
</dbReference>
<evidence type="ECO:0000256" key="1">
    <source>
        <dbReference type="ARBA" id="ARBA00004167"/>
    </source>
</evidence>
<proteinExistence type="predicted"/>
<dbReference type="Pfam" id="PF01839">
    <property type="entry name" value="FG-GAP"/>
    <property type="match status" value="1"/>
</dbReference>
<evidence type="ECO:0000256" key="4">
    <source>
        <dbReference type="ARBA" id="ARBA00022989"/>
    </source>
</evidence>
<evidence type="ECO:0000256" key="3">
    <source>
        <dbReference type="ARBA" id="ARBA00022729"/>
    </source>
</evidence>
<reference evidence="7" key="2">
    <citation type="journal article" date="2024" name="Antonie Van Leeuwenhoek">
        <title>Roseihalotalea indica gen. nov., sp. nov., a halophilic Bacteroidetes from mesopelagic Southwest Indian Ocean with higher carbohydrate metabolic potential.</title>
        <authorList>
            <person name="Chen B."/>
            <person name="Zhang M."/>
            <person name="Lin D."/>
            <person name="Ye J."/>
            <person name="Tang K."/>
        </authorList>
    </citation>
    <scope>NUCLEOTIDE SEQUENCE</scope>
    <source>
        <strain evidence="7">TK19036</strain>
    </source>
</reference>